<dbReference type="AlphaFoldDB" id="A0AAD6HHA9"/>
<evidence type="ECO:0000313" key="2">
    <source>
        <dbReference type="Proteomes" id="UP001215712"/>
    </source>
</evidence>
<dbReference type="Proteomes" id="UP001215712">
    <property type="component" value="Unassembled WGS sequence"/>
</dbReference>
<reference evidence="1" key="1">
    <citation type="journal article" date="2023" name="IMA Fungus">
        <title>Comparative genomic study of the Penicillium genus elucidates a diverse pangenome and 15 lateral gene transfer events.</title>
        <authorList>
            <person name="Petersen C."/>
            <person name="Sorensen T."/>
            <person name="Nielsen M.R."/>
            <person name="Sondergaard T.E."/>
            <person name="Sorensen J.L."/>
            <person name="Fitzpatrick D.A."/>
            <person name="Frisvad J.C."/>
            <person name="Nielsen K.L."/>
        </authorList>
    </citation>
    <scope>NUCLEOTIDE SEQUENCE</scope>
    <source>
        <strain evidence="1">IBT 17514</strain>
    </source>
</reference>
<dbReference type="EMBL" id="JAQJAN010000012">
    <property type="protein sequence ID" value="KAJ5716510.1"/>
    <property type="molecule type" value="Genomic_DNA"/>
</dbReference>
<gene>
    <name evidence="1" type="ORF">N7493_008421</name>
</gene>
<sequence>MAQLALGRAFQWQSTSRRSVAAFSQIRNYASQSAIPTFTPTASDELNQALARWRQDLFIPFGLPKRQRTSMFKEKHARRLEDEPITVNISENEQYTLRPLKFSELPKSKEIIDVLRLMEAANDYKNLVPFMSGLWNSQMTVSPARWQYLVRKTGSIGRIALIVECARQGSRTGLSLENQDITERLFFEFHRMAHQADFKGPRVAKALALAKQTADIMDSYPSNVSSNPKYQPYVIGTLLELSAARALDAFGGKDETNEVLNYVRKLMASWPLGKFDVLESGEFDAARVDQKLLRSVAVYKGLKLSTKIQGFANDKALQGAVAPRLTELQKFIAKQLKSIPKASSDSVPSAELAKLLFGQK</sequence>
<keyword evidence="2" id="KW-1185">Reference proteome</keyword>
<evidence type="ECO:0000313" key="1">
    <source>
        <dbReference type="EMBL" id="KAJ5716510.1"/>
    </source>
</evidence>
<comment type="caution">
    <text evidence="1">The sequence shown here is derived from an EMBL/GenBank/DDBJ whole genome shotgun (WGS) entry which is preliminary data.</text>
</comment>
<reference evidence="1" key="2">
    <citation type="submission" date="2023-01" db="EMBL/GenBank/DDBJ databases">
        <authorList>
            <person name="Petersen C."/>
        </authorList>
    </citation>
    <scope>NUCLEOTIDE SEQUENCE</scope>
    <source>
        <strain evidence="1">IBT 17514</strain>
    </source>
</reference>
<proteinExistence type="predicted"/>
<name>A0AAD6HHA9_9EURO</name>
<organism evidence="1 2">
    <name type="scientific">Penicillium malachiteum</name>
    <dbReference type="NCBI Taxonomy" id="1324776"/>
    <lineage>
        <taxon>Eukaryota</taxon>
        <taxon>Fungi</taxon>
        <taxon>Dikarya</taxon>
        <taxon>Ascomycota</taxon>
        <taxon>Pezizomycotina</taxon>
        <taxon>Eurotiomycetes</taxon>
        <taxon>Eurotiomycetidae</taxon>
        <taxon>Eurotiales</taxon>
        <taxon>Aspergillaceae</taxon>
        <taxon>Penicillium</taxon>
    </lineage>
</organism>
<accession>A0AAD6HHA9</accession>
<protein>
    <submittedName>
        <fullName evidence="1">Uncharacterized protein</fullName>
    </submittedName>
</protein>